<sequence>GRARTHGERSKGHPDAGALSLALATRVIGEALATESLPA</sequence>
<accession>A0A850NYD6</accession>
<evidence type="ECO:0000259" key="1">
    <source>
        <dbReference type="PROSITE" id="PS51480"/>
    </source>
</evidence>
<gene>
    <name evidence="2" type="ORF">HUK83_19170</name>
</gene>
<proteinExistence type="predicted"/>
<comment type="caution">
    <text evidence="2">The sequence shown here is derived from an EMBL/GenBank/DDBJ whole genome shotgun (WGS) entry which is preliminary data.</text>
</comment>
<reference evidence="2 3" key="1">
    <citation type="submission" date="2020-06" db="EMBL/GenBank/DDBJ databases">
        <title>Description of novel acetic acid bacteria.</title>
        <authorList>
            <person name="Sombolestani A."/>
        </authorList>
    </citation>
    <scope>NUCLEOTIDE SEQUENCE [LARGE SCALE GENOMIC DNA]</scope>
    <source>
        <strain evidence="2 3">LMG 26838</strain>
    </source>
</reference>
<dbReference type="GO" id="GO:0004371">
    <property type="term" value="F:glycerone kinase activity"/>
    <property type="evidence" value="ECO:0007669"/>
    <property type="project" value="InterPro"/>
</dbReference>
<dbReference type="InterPro" id="IPR004007">
    <property type="entry name" value="DhaL_dom"/>
</dbReference>
<evidence type="ECO:0000313" key="3">
    <source>
        <dbReference type="Proteomes" id="UP000565205"/>
    </source>
</evidence>
<dbReference type="EMBL" id="JABXXQ010000864">
    <property type="protein sequence ID" value="NVN32452.1"/>
    <property type="molecule type" value="Genomic_DNA"/>
</dbReference>
<dbReference type="PROSITE" id="PS51480">
    <property type="entry name" value="DHAL"/>
    <property type="match status" value="1"/>
</dbReference>
<evidence type="ECO:0000313" key="2">
    <source>
        <dbReference type="EMBL" id="NVN32452.1"/>
    </source>
</evidence>
<dbReference type="InterPro" id="IPR036117">
    <property type="entry name" value="DhaL_dom_sf"/>
</dbReference>
<dbReference type="SUPFAM" id="SSF101473">
    <property type="entry name" value="DhaL-like"/>
    <property type="match status" value="1"/>
</dbReference>
<protein>
    <submittedName>
        <fullName evidence="2">DAK2 domain-containing protein</fullName>
    </submittedName>
</protein>
<dbReference type="AlphaFoldDB" id="A0A850NYD6"/>
<feature type="non-terminal residue" evidence="2">
    <location>
        <position position="1"/>
    </location>
</feature>
<feature type="domain" description="DhaL" evidence="1">
    <location>
        <begin position="1"/>
        <end position="30"/>
    </location>
</feature>
<organism evidence="2 3">
    <name type="scientific">Endobacter medicaginis</name>
    <dbReference type="NCBI Taxonomy" id="1181271"/>
    <lineage>
        <taxon>Bacteria</taxon>
        <taxon>Pseudomonadati</taxon>
        <taxon>Pseudomonadota</taxon>
        <taxon>Alphaproteobacteria</taxon>
        <taxon>Acetobacterales</taxon>
        <taxon>Acetobacteraceae</taxon>
        <taxon>Endobacter</taxon>
    </lineage>
</organism>
<name>A0A850NYD6_9PROT</name>
<dbReference type="Proteomes" id="UP000565205">
    <property type="component" value="Unassembled WGS sequence"/>
</dbReference>
<dbReference type="GO" id="GO:0006071">
    <property type="term" value="P:glycerol metabolic process"/>
    <property type="evidence" value="ECO:0007669"/>
    <property type="project" value="InterPro"/>
</dbReference>